<keyword evidence="1" id="KW-0175">Coiled coil</keyword>
<feature type="domain" description="DUF632" evidence="3">
    <location>
        <begin position="381"/>
        <end position="674"/>
    </location>
</feature>
<proteinExistence type="predicted"/>
<feature type="region of interest" description="Disordered" evidence="2">
    <location>
        <begin position="153"/>
        <end position="172"/>
    </location>
</feature>
<evidence type="ECO:0000256" key="1">
    <source>
        <dbReference type="SAM" id="Coils"/>
    </source>
</evidence>
<evidence type="ECO:0000259" key="3">
    <source>
        <dbReference type="Pfam" id="PF04782"/>
    </source>
</evidence>
<evidence type="ECO:0000259" key="4">
    <source>
        <dbReference type="Pfam" id="PF04783"/>
    </source>
</evidence>
<evidence type="ECO:0000313" key="6">
    <source>
        <dbReference type="Proteomes" id="UP000734854"/>
    </source>
</evidence>
<evidence type="ECO:0000256" key="2">
    <source>
        <dbReference type="SAM" id="MobiDB-lite"/>
    </source>
</evidence>
<dbReference type="PANTHER" id="PTHR21450:SF61">
    <property type="entry name" value="OS09G0547300 PROTEIN"/>
    <property type="match status" value="1"/>
</dbReference>
<feature type="compositionally biased region" description="Polar residues" evidence="2">
    <location>
        <begin position="154"/>
        <end position="165"/>
    </location>
</feature>
<organism evidence="5 6">
    <name type="scientific">Zingiber officinale</name>
    <name type="common">Ginger</name>
    <name type="synonym">Amomum zingiber</name>
    <dbReference type="NCBI Taxonomy" id="94328"/>
    <lineage>
        <taxon>Eukaryota</taxon>
        <taxon>Viridiplantae</taxon>
        <taxon>Streptophyta</taxon>
        <taxon>Embryophyta</taxon>
        <taxon>Tracheophyta</taxon>
        <taxon>Spermatophyta</taxon>
        <taxon>Magnoliopsida</taxon>
        <taxon>Liliopsida</taxon>
        <taxon>Zingiberales</taxon>
        <taxon>Zingiberaceae</taxon>
        <taxon>Zingiber</taxon>
    </lineage>
</organism>
<dbReference type="InterPro" id="IPR006868">
    <property type="entry name" value="DUF630"/>
</dbReference>
<dbReference type="Proteomes" id="UP000734854">
    <property type="component" value="Unassembled WGS sequence"/>
</dbReference>
<dbReference type="AlphaFoldDB" id="A0A8J5L0E9"/>
<comment type="caution">
    <text evidence="5">The sequence shown here is derived from an EMBL/GenBank/DDBJ whole genome shotgun (WGS) entry which is preliminary data.</text>
</comment>
<dbReference type="PANTHER" id="PTHR21450">
    <property type="entry name" value="PROTEIN ALTERED PHOSPHATE STARVATION RESPONSE 1"/>
    <property type="match status" value="1"/>
</dbReference>
<name>A0A8J5L0E9_ZINOF</name>
<reference evidence="5 6" key="1">
    <citation type="submission" date="2020-08" db="EMBL/GenBank/DDBJ databases">
        <title>Plant Genome Project.</title>
        <authorList>
            <person name="Zhang R.-G."/>
        </authorList>
    </citation>
    <scope>NUCLEOTIDE SEQUENCE [LARGE SCALE GENOMIC DNA]</scope>
    <source>
        <tissue evidence="5">Rhizome</tissue>
    </source>
</reference>
<feature type="region of interest" description="Disordered" evidence="2">
    <location>
        <begin position="325"/>
        <end position="353"/>
    </location>
</feature>
<accession>A0A8J5L0E9</accession>
<evidence type="ECO:0008006" key="7">
    <source>
        <dbReference type="Google" id="ProtNLM"/>
    </source>
</evidence>
<sequence length="772" mass="85729">MGCGGSKIEEEAAVTLCRRRSRLLADVIRCRYDLADAHSAYVGSLASVSAALRELLNGPLPPSSPVLPLPGQRKGDSLPPLTPSPPPVAAALPSAADRGHSGSHIHFHSSDSDSDDDSPLHSDGASPIHHLPGDDSPPVGRTYLNLHYARNRPAESSVTYEQQPPSSEPIRFGTVDELAPTAYSYYGRPYPPQNSNFYPSHPSYPSYVNYGGGIFGFSSPPPNIPQPAMGAGGNPTPSEPPPPPSPKASTWDFLNPFESYDDYYAPYTSSRSSNELREEEGIPDLEDEAQEVVKEAYGDPKFVASTSAAADGEHYGKAAMGSKEVMTGSVGEDSQRKSKSMEVRSSSEQEVHVVEKSVVTGPAEQHNADFMVSKNYQNDSEIVQEIKIQFDRASQSVVQVSKILEVGKVQYQHKNSVYKVPAGMICGLSLFATSTSKDLSFEEDYSLSSTLQKLYNWEQKLLEEVMVEEEMRVLYERKLQYSRHLSERGAEAERLDAVETTIRKLSTKIRVAIQVVDTVSSKISQLRDEELWILIKELISGFKEMWKVISECHHIQYQAISETKNMDSIVSGGKLSDNTHPDTVKQLELAMAEWIANFSAWVSAQKIYISALNEWLKKGIHYEPEVTDDGVVPFSPGRLGAPPVFVICNYWSSSIEMVSEKAVVKAAKDFVDTVLNIWKENKVLLQQRLLINKNMDGMLRSMENEQEELLKQRKKLMIISGDNLATTEHVHHESTSLQSNLRHIFEAVKDFSANTMKAYEVLYKQTEETQIC</sequence>
<dbReference type="Pfam" id="PF04782">
    <property type="entry name" value="DUF632"/>
    <property type="match status" value="1"/>
</dbReference>
<protein>
    <recommendedName>
        <fullName evidence="7">BZIP transcription factor</fullName>
    </recommendedName>
</protein>
<dbReference type="EMBL" id="JACMSC010000009">
    <property type="protein sequence ID" value="KAG6506269.1"/>
    <property type="molecule type" value="Genomic_DNA"/>
</dbReference>
<feature type="compositionally biased region" description="Pro residues" evidence="2">
    <location>
        <begin position="237"/>
        <end position="246"/>
    </location>
</feature>
<keyword evidence="6" id="KW-1185">Reference proteome</keyword>
<feature type="domain" description="DUF630" evidence="4">
    <location>
        <begin position="1"/>
        <end position="55"/>
    </location>
</feature>
<feature type="coiled-coil region" evidence="1">
    <location>
        <begin position="692"/>
        <end position="719"/>
    </location>
</feature>
<dbReference type="OrthoDB" id="658187at2759"/>
<gene>
    <name evidence="5" type="ORF">ZIOFF_031591</name>
</gene>
<feature type="region of interest" description="Disordered" evidence="2">
    <location>
        <begin position="221"/>
        <end position="252"/>
    </location>
</feature>
<feature type="region of interest" description="Disordered" evidence="2">
    <location>
        <begin position="62"/>
        <end position="142"/>
    </location>
</feature>
<dbReference type="InterPro" id="IPR006867">
    <property type="entry name" value="DUF632"/>
</dbReference>
<dbReference type="Pfam" id="PF04783">
    <property type="entry name" value="DUF630"/>
    <property type="match status" value="1"/>
</dbReference>
<feature type="compositionally biased region" description="Basic and acidic residues" evidence="2">
    <location>
        <begin position="333"/>
        <end position="353"/>
    </location>
</feature>
<evidence type="ECO:0000313" key="5">
    <source>
        <dbReference type="EMBL" id="KAG6506269.1"/>
    </source>
</evidence>